<evidence type="ECO:0000256" key="2">
    <source>
        <dbReference type="NCBIfam" id="TIGR00021"/>
    </source>
</evidence>
<dbReference type="PANTHER" id="PTHR11934">
    <property type="entry name" value="RIBOSE-5-PHOSPHATE ISOMERASE"/>
    <property type="match status" value="1"/>
</dbReference>
<keyword evidence="1 3" id="KW-0413">Isomerase</keyword>
<dbReference type="NCBIfam" id="NF001924">
    <property type="entry name" value="PRK00702.1"/>
    <property type="match status" value="1"/>
</dbReference>
<dbReference type="InterPro" id="IPR004788">
    <property type="entry name" value="Ribose5P_isomerase_type_A"/>
</dbReference>
<dbReference type="SUPFAM" id="SSF75445">
    <property type="entry name" value="D-ribose-5-phosphate isomerase (RpiA), lid domain"/>
    <property type="match status" value="1"/>
</dbReference>
<dbReference type="GO" id="GO:0005829">
    <property type="term" value="C:cytosol"/>
    <property type="evidence" value="ECO:0007669"/>
    <property type="project" value="TreeGrafter"/>
</dbReference>
<dbReference type="Gene3D" id="3.30.70.260">
    <property type="match status" value="1"/>
</dbReference>
<dbReference type="GO" id="GO:0009052">
    <property type="term" value="P:pentose-phosphate shunt, non-oxidative branch"/>
    <property type="evidence" value="ECO:0007669"/>
    <property type="project" value="InterPro"/>
</dbReference>
<dbReference type="EMBL" id="AQHV01000026">
    <property type="protein sequence ID" value="KKB47283.1"/>
    <property type="molecule type" value="Genomic_DNA"/>
</dbReference>
<dbReference type="NCBIfam" id="TIGR00021">
    <property type="entry name" value="rpiA"/>
    <property type="match status" value="1"/>
</dbReference>
<gene>
    <name evidence="3" type="ORF">HMPREF1535_04693</name>
</gene>
<reference evidence="3 4" key="1">
    <citation type="submission" date="2013-04" db="EMBL/GenBank/DDBJ databases">
        <title>The Genome Sequence of Parabacteroides goldsteinii DSM 19448.</title>
        <authorList>
            <consortium name="The Broad Institute Genomics Platform"/>
            <person name="Earl A."/>
            <person name="Ward D."/>
            <person name="Feldgarden M."/>
            <person name="Gevers D."/>
            <person name="Martens E."/>
            <person name="Sakamoto M."/>
            <person name="Benno Y."/>
            <person name="Song Y."/>
            <person name="Liu C."/>
            <person name="Lee J."/>
            <person name="Bolanos M."/>
            <person name="Vaisanen M.L."/>
            <person name="Finegold S.M."/>
            <person name="Walker B."/>
            <person name="Young S."/>
            <person name="Zeng Q."/>
            <person name="Gargeya S."/>
            <person name="Fitzgerald M."/>
            <person name="Haas B."/>
            <person name="Abouelleil A."/>
            <person name="Allen A.W."/>
            <person name="Alvarado L."/>
            <person name="Arachchi H.M."/>
            <person name="Berlin A.M."/>
            <person name="Chapman S.B."/>
            <person name="Gainer-Dewar J."/>
            <person name="Goldberg J."/>
            <person name="Griggs A."/>
            <person name="Gujja S."/>
            <person name="Hansen M."/>
            <person name="Howarth C."/>
            <person name="Imamovic A."/>
            <person name="Ireland A."/>
            <person name="Larimer J."/>
            <person name="McCowan C."/>
            <person name="Murphy C."/>
            <person name="Pearson M."/>
            <person name="Poon T.W."/>
            <person name="Priest M."/>
            <person name="Roberts A."/>
            <person name="Saif S."/>
            <person name="Shea T."/>
            <person name="Sisk P."/>
            <person name="Sykes S."/>
            <person name="Wortman J."/>
            <person name="Nusbaum C."/>
            <person name="Birren B."/>
        </authorList>
    </citation>
    <scope>NUCLEOTIDE SEQUENCE [LARGE SCALE GENOMIC DNA]</scope>
    <source>
        <strain evidence="3 4">DSM 19448</strain>
    </source>
</reference>
<dbReference type="STRING" id="927665.HMPREF1535_04693"/>
<dbReference type="RefSeq" id="WP_046147730.1">
    <property type="nucleotide sequence ID" value="NZ_KQ033914.1"/>
</dbReference>
<dbReference type="Pfam" id="PF06026">
    <property type="entry name" value="Rib_5-P_isom_A"/>
    <property type="match status" value="1"/>
</dbReference>
<organism evidence="3 4">
    <name type="scientific">Parabacteroides goldsteinii DSM 19448 = WAL 12034</name>
    <dbReference type="NCBI Taxonomy" id="927665"/>
    <lineage>
        <taxon>Bacteria</taxon>
        <taxon>Pseudomonadati</taxon>
        <taxon>Bacteroidota</taxon>
        <taxon>Bacteroidia</taxon>
        <taxon>Bacteroidales</taxon>
        <taxon>Tannerellaceae</taxon>
        <taxon>Parabacteroides</taxon>
    </lineage>
</organism>
<dbReference type="GO" id="GO:0004751">
    <property type="term" value="F:ribose-5-phosphate isomerase activity"/>
    <property type="evidence" value="ECO:0007669"/>
    <property type="project" value="UniProtKB-UniRule"/>
</dbReference>
<sequence>MDWEKTIIDSLEWGKEISNREEKQKVADKIASMVKDGDIIGVGSGSTAYLALLKIADRIRTEQLHIHAIPTSQEIKMTCAKLGIPLTSLLEHKPNWTFDGADEIDPNHNMIKGRGGAMFKEKLLISSSPQTFIIADPSKMVSKLGSRFPVPVEIFPDALIHADQALRSLSPVDIKLRMAQGKDGPIITENGNLILDVWFDNIPDNLENAIKSITGVIESGLFMHYEVNIIS</sequence>
<protein>
    <recommendedName>
        <fullName evidence="2">Ribose 5-phosphate isomerase A</fullName>
        <ecNumber evidence="2">5.3.1.6</ecNumber>
    </recommendedName>
</protein>
<dbReference type="GO" id="GO:0006014">
    <property type="term" value="P:D-ribose metabolic process"/>
    <property type="evidence" value="ECO:0007669"/>
    <property type="project" value="TreeGrafter"/>
</dbReference>
<comment type="caution">
    <text evidence="3">The sequence shown here is derived from an EMBL/GenBank/DDBJ whole genome shotgun (WGS) entry which is preliminary data.</text>
</comment>
<evidence type="ECO:0000313" key="3">
    <source>
        <dbReference type="EMBL" id="KKB47283.1"/>
    </source>
</evidence>
<dbReference type="InterPro" id="IPR037171">
    <property type="entry name" value="NagB/RpiA_transferase-like"/>
</dbReference>
<dbReference type="CDD" id="cd01398">
    <property type="entry name" value="RPI_A"/>
    <property type="match status" value="1"/>
</dbReference>
<dbReference type="Proteomes" id="UP000033047">
    <property type="component" value="Unassembled WGS sequence"/>
</dbReference>
<dbReference type="AlphaFoldDB" id="A0A0F5IP61"/>
<dbReference type="HOGENOM" id="CLU_056590_1_0_10"/>
<dbReference type="EC" id="5.3.1.6" evidence="2"/>
<accession>A0A0F5IP61</accession>
<dbReference type="PANTHER" id="PTHR11934:SF0">
    <property type="entry name" value="RIBOSE-5-PHOSPHATE ISOMERASE"/>
    <property type="match status" value="1"/>
</dbReference>
<name>A0A0F5IP61_9BACT</name>
<dbReference type="PATRIC" id="fig|927665.4.peg.4813"/>
<dbReference type="Gene3D" id="3.40.50.1360">
    <property type="match status" value="1"/>
</dbReference>
<evidence type="ECO:0000256" key="1">
    <source>
        <dbReference type="ARBA" id="ARBA00023235"/>
    </source>
</evidence>
<evidence type="ECO:0000313" key="4">
    <source>
        <dbReference type="Proteomes" id="UP000033047"/>
    </source>
</evidence>
<proteinExistence type="predicted"/>
<dbReference type="SUPFAM" id="SSF100950">
    <property type="entry name" value="NagB/RpiA/CoA transferase-like"/>
    <property type="match status" value="1"/>
</dbReference>